<feature type="transmembrane region" description="Helical" evidence="6">
    <location>
        <begin position="268"/>
        <end position="295"/>
    </location>
</feature>
<keyword evidence="3 6" id="KW-0812">Transmembrane</keyword>
<dbReference type="InterPro" id="IPR020846">
    <property type="entry name" value="MFS_dom"/>
</dbReference>
<comment type="caution">
    <text evidence="8">The sequence shown here is derived from an EMBL/GenBank/DDBJ whole genome shotgun (WGS) entry which is preliminary data.</text>
</comment>
<evidence type="ECO:0000256" key="3">
    <source>
        <dbReference type="ARBA" id="ARBA00022692"/>
    </source>
</evidence>
<evidence type="ECO:0000259" key="7">
    <source>
        <dbReference type="PROSITE" id="PS50850"/>
    </source>
</evidence>
<comment type="subcellular location">
    <subcellularLocation>
        <location evidence="1">Cell membrane</location>
        <topology evidence="1">Multi-pass membrane protein</topology>
    </subcellularLocation>
</comment>
<feature type="transmembrane region" description="Helical" evidence="6">
    <location>
        <begin position="301"/>
        <end position="327"/>
    </location>
</feature>
<feature type="transmembrane region" description="Helical" evidence="6">
    <location>
        <begin position="402"/>
        <end position="422"/>
    </location>
</feature>
<feature type="transmembrane region" description="Helical" evidence="6">
    <location>
        <begin position="334"/>
        <end position="354"/>
    </location>
</feature>
<dbReference type="GO" id="GO:0022857">
    <property type="term" value="F:transmembrane transporter activity"/>
    <property type="evidence" value="ECO:0007669"/>
    <property type="project" value="InterPro"/>
</dbReference>
<dbReference type="Proteomes" id="UP000295447">
    <property type="component" value="Unassembled WGS sequence"/>
</dbReference>
<gene>
    <name evidence="8" type="ORF">EV650_5284</name>
</gene>
<proteinExistence type="predicted"/>
<evidence type="ECO:0000256" key="4">
    <source>
        <dbReference type="ARBA" id="ARBA00022989"/>
    </source>
</evidence>
<dbReference type="Gene3D" id="1.20.1250.20">
    <property type="entry name" value="MFS general substrate transporter like domains"/>
    <property type="match status" value="1"/>
</dbReference>
<evidence type="ECO:0000313" key="8">
    <source>
        <dbReference type="EMBL" id="TDW18688.1"/>
    </source>
</evidence>
<dbReference type="InterPro" id="IPR036259">
    <property type="entry name" value="MFS_trans_sf"/>
</dbReference>
<dbReference type="InterPro" id="IPR011701">
    <property type="entry name" value="MFS"/>
</dbReference>
<feature type="transmembrane region" description="Helical" evidence="6">
    <location>
        <begin position="428"/>
        <end position="447"/>
    </location>
</feature>
<accession>A0A4R7ZQ43</accession>
<keyword evidence="5 6" id="KW-0472">Membrane</keyword>
<dbReference type="EMBL" id="SODF01000002">
    <property type="protein sequence ID" value="TDW18688.1"/>
    <property type="molecule type" value="Genomic_DNA"/>
</dbReference>
<keyword evidence="2" id="KW-1003">Cell membrane</keyword>
<dbReference type="GO" id="GO:0005886">
    <property type="term" value="C:plasma membrane"/>
    <property type="evidence" value="ECO:0007669"/>
    <property type="project" value="UniProtKB-SubCell"/>
</dbReference>
<feature type="domain" description="Major facilitator superfamily (MFS) profile" evidence="7">
    <location>
        <begin position="1"/>
        <end position="454"/>
    </location>
</feature>
<dbReference type="CDD" id="cd06173">
    <property type="entry name" value="MFS_MefA_like"/>
    <property type="match status" value="1"/>
</dbReference>
<dbReference type="AlphaFoldDB" id="A0A4R7ZQ43"/>
<evidence type="ECO:0000256" key="5">
    <source>
        <dbReference type="ARBA" id="ARBA00023136"/>
    </source>
</evidence>
<dbReference type="PROSITE" id="PS50850">
    <property type="entry name" value="MFS"/>
    <property type="match status" value="1"/>
</dbReference>
<feature type="transmembrane region" description="Helical" evidence="6">
    <location>
        <begin position="24"/>
        <end position="48"/>
    </location>
</feature>
<protein>
    <submittedName>
        <fullName evidence="8">MFS transporter</fullName>
    </submittedName>
</protein>
<organism evidence="8 9">
    <name type="scientific">Kribbella kalugense</name>
    <dbReference type="NCBI Taxonomy" id="2512221"/>
    <lineage>
        <taxon>Bacteria</taxon>
        <taxon>Bacillati</taxon>
        <taxon>Actinomycetota</taxon>
        <taxon>Actinomycetes</taxon>
        <taxon>Propionibacteriales</taxon>
        <taxon>Kribbellaceae</taxon>
        <taxon>Kribbella</taxon>
    </lineage>
</organism>
<dbReference type="PANTHER" id="PTHR23513:SF11">
    <property type="entry name" value="STAPHYLOFERRIN A TRANSPORTER"/>
    <property type="match status" value="1"/>
</dbReference>
<dbReference type="SUPFAM" id="SSF103473">
    <property type="entry name" value="MFS general substrate transporter"/>
    <property type="match status" value="1"/>
</dbReference>
<name>A0A4R7ZQ43_9ACTN</name>
<evidence type="ECO:0000256" key="2">
    <source>
        <dbReference type="ARBA" id="ARBA00022475"/>
    </source>
</evidence>
<dbReference type="PANTHER" id="PTHR23513">
    <property type="entry name" value="INTEGRAL MEMBRANE EFFLUX PROTEIN-RELATED"/>
    <property type="match status" value="1"/>
</dbReference>
<evidence type="ECO:0000313" key="9">
    <source>
        <dbReference type="Proteomes" id="UP000295447"/>
    </source>
</evidence>
<evidence type="ECO:0000256" key="6">
    <source>
        <dbReference type="SAM" id="Phobius"/>
    </source>
</evidence>
<keyword evidence="9" id="KW-1185">Reference proteome</keyword>
<feature type="transmembrane region" description="Helical" evidence="6">
    <location>
        <begin position="360"/>
        <end position="382"/>
    </location>
</feature>
<keyword evidence="4 6" id="KW-1133">Transmembrane helix</keyword>
<evidence type="ECO:0000256" key="1">
    <source>
        <dbReference type="ARBA" id="ARBA00004651"/>
    </source>
</evidence>
<dbReference type="RefSeq" id="WP_134121641.1">
    <property type="nucleotide sequence ID" value="NZ_SODF01000002.1"/>
</dbReference>
<reference evidence="8 9" key="1">
    <citation type="submission" date="2019-03" db="EMBL/GenBank/DDBJ databases">
        <title>Genomic Encyclopedia of Type Strains, Phase III (KMG-III): the genomes of soil and plant-associated and newly described type strains.</title>
        <authorList>
            <person name="Whitman W."/>
        </authorList>
    </citation>
    <scope>NUCLEOTIDE SEQUENCE [LARGE SCALE GENOMIC DNA]</scope>
    <source>
        <strain evidence="8 9">VKM Ac-2570</strain>
    </source>
</reference>
<dbReference type="Pfam" id="PF07690">
    <property type="entry name" value="MFS_1"/>
    <property type="match status" value="1"/>
</dbReference>
<sequence>MSTPDTRLADQPAGQSGAGRRVPLYGWLTAQAISLLGTRVSMIAIPWLVLTTTGSPTRTGLVAFAEITPMVLLKAFGGPLVDRVGPRRMAITADMLSFLVVGLIPLLHHTGALTFPILLVLVAAAGALRGPGDAATTALIPALVERADVPYERATGLSSAIERGATMIGAAIAGGLVATVGAANAVAVDAVSFAVCAVVLVFTTRSLTDQVRGLTDQVRSRPEAVEPVAAESFDAVEAVAAGPRSPDGERSSYVAELRDGWRFLRGDAVLMSLCVMVAVTNLLDMAWSGVLLPVWARDSGAGVGAVGLVFAVWGGASMLGSVVAAAYGTRLPRFATYLVAFLITGLPRFILFAVGAPVWAILAMCVIGGVSSGFLNPVLGAVQFERIPRAMVGRVTALTSSLAWSLMPLGAVLGGVLVSGIGLAPAHLVVGFAYFAATMAPALIPSFRGMNRQTRTPESVPA</sequence>
<dbReference type="OrthoDB" id="9793136at2"/>